<evidence type="ECO:0000313" key="1">
    <source>
        <dbReference type="EMBL" id="RNA45142.1"/>
    </source>
</evidence>
<keyword evidence="2" id="KW-1185">Reference proteome</keyword>
<accession>A0A3M7TAM8</accession>
<dbReference type="EMBL" id="REGN01000017">
    <property type="protein sequence ID" value="RNA45142.1"/>
    <property type="molecule type" value="Genomic_DNA"/>
</dbReference>
<dbReference type="AlphaFoldDB" id="A0A3M7TAM8"/>
<organism evidence="1 2">
    <name type="scientific">Brachionus plicatilis</name>
    <name type="common">Marine rotifer</name>
    <name type="synonym">Brachionus muelleri</name>
    <dbReference type="NCBI Taxonomy" id="10195"/>
    <lineage>
        <taxon>Eukaryota</taxon>
        <taxon>Metazoa</taxon>
        <taxon>Spiralia</taxon>
        <taxon>Gnathifera</taxon>
        <taxon>Rotifera</taxon>
        <taxon>Eurotatoria</taxon>
        <taxon>Monogononta</taxon>
        <taxon>Pseudotrocha</taxon>
        <taxon>Ploima</taxon>
        <taxon>Brachionidae</taxon>
        <taxon>Brachionus</taxon>
    </lineage>
</organism>
<sequence>MLFFSNDQAYCLKHLLGTYKQIYKFLLVTLKGQNQYSESNSATIDELNEKIIQKIISEAHKINTTLISNIKELRADDERESYFFVF</sequence>
<name>A0A3M7TAM8_BRAPC</name>
<comment type="caution">
    <text evidence="1">The sequence shown here is derived from an EMBL/GenBank/DDBJ whole genome shotgun (WGS) entry which is preliminary data.</text>
</comment>
<proteinExistence type="predicted"/>
<gene>
    <name evidence="1" type="ORF">BpHYR1_045647</name>
</gene>
<reference evidence="1 2" key="1">
    <citation type="journal article" date="2018" name="Sci. Rep.">
        <title>Genomic signatures of local adaptation to the degree of environmental predictability in rotifers.</title>
        <authorList>
            <person name="Franch-Gras L."/>
            <person name="Hahn C."/>
            <person name="Garcia-Roger E.M."/>
            <person name="Carmona M.J."/>
            <person name="Serra M."/>
            <person name="Gomez A."/>
        </authorList>
    </citation>
    <scope>NUCLEOTIDE SEQUENCE [LARGE SCALE GENOMIC DNA]</scope>
    <source>
        <strain evidence="1">HYR1</strain>
    </source>
</reference>
<protein>
    <submittedName>
        <fullName evidence="1">Uncharacterized protein</fullName>
    </submittedName>
</protein>
<evidence type="ECO:0000313" key="2">
    <source>
        <dbReference type="Proteomes" id="UP000276133"/>
    </source>
</evidence>
<dbReference type="Proteomes" id="UP000276133">
    <property type="component" value="Unassembled WGS sequence"/>
</dbReference>